<evidence type="ECO:0000313" key="10">
    <source>
        <dbReference type="EMBL" id="EFA10533.1"/>
    </source>
</evidence>
<sequence>MFRKVRRQWLCLPILVTFMFSSLLLMRDEPVRVLVVSTETPKHVTKSMAQLGRMDEINKFVLLLNPVPNCGGEILVFLLQKMQGLNNYRHVRLKGGGVRRLNGRQQEEFVDKLYRVMREEAVPLSFDRQLLFVNFTTYDKQSPTYINIVREPADKAISRSFYNNKNTDSDLIACLAKGKGNCEGRKVNPYQLTIPYFCGHDPKCMLDNQWALQTAKNNVEKYYPVVGVLEELNATLEVLENEIPYFFKGVQGVYRKKMISRFNRRKTSQPVTKTRKQLHRILATEYDFYYWVKRRLFNQRQLFK</sequence>
<keyword evidence="5" id="KW-1133">Transmembrane helix</keyword>
<accession>D6X0E7</accession>
<evidence type="ECO:0000256" key="7">
    <source>
        <dbReference type="ARBA" id="ARBA00023136"/>
    </source>
</evidence>
<organism evidence="10 11">
    <name type="scientific">Tribolium castaneum</name>
    <name type="common">Red flour beetle</name>
    <dbReference type="NCBI Taxonomy" id="7070"/>
    <lineage>
        <taxon>Eukaryota</taxon>
        <taxon>Metazoa</taxon>
        <taxon>Ecdysozoa</taxon>
        <taxon>Arthropoda</taxon>
        <taxon>Hexapoda</taxon>
        <taxon>Insecta</taxon>
        <taxon>Pterygota</taxon>
        <taxon>Neoptera</taxon>
        <taxon>Endopterygota</taxon>
        <taxon>Coleoptera</taxon>
        <taxon>Polyphaga</taxon>
        <taxon>Cucujiformia</taxon>
        <taxon>Tenebrionidae</taxon>
        <taxon>Tenebrionidae incertae sedis</taxon>
        <taxon>Tribolium</taxon>
    </lineage>
</organism>
<dbReference type="GO" id="GO:0000139">
    <property type="term" value="C:Golgi membrane"/>
    <property type="evidence" value="ECO:0007669"/>
    <property type="project" value="UniProtKB-SubCell"/>
</dbReference>
<dbReference type="eggNOG" id="KOG3922">
    <property type="taxonomic scope" value="Eukaryota"/>
</dbReference>
<dbReference type="InterPro" id="IPR007734">
    <property type="entry name" value="Heparan_SO4_2-O-STrfase"/>
</dbReference>
<proteinExistence type="predicted"/>
<keyword evidence="7" id="KW-0472">Membrane</keyword>
<keyword evidence="9" id="KW-0732">Signal</keyword>
<dbReference type="HOGENOM" id="CLU_045310_2_0_1"/>
<evidence type="ECO:0000256" key="1">
    <source>
        <dbReference type="ARBA" id="ARBA00004323"/>
    </source>
</evidence>
<dbReference type="PhylomeDB" id="D6X0E7"/>
<keyword evidence="3" id="KW-0812">Transmembrane</keyword>
<feature type="signal peptide" evidence="9">
    <location>
        <begin position="1"/>
        <end position="26"/>
    </location>
</feature>
<reference evidence="10 11" key="1">
    <citation type="journal article" date="2008" name="Nature">
        <title>The genome of the model beetle and pest Tribolium castaneum.</title>
        <authorList>
            <consortium name="Tribolium Genome Sequencing Consortium"/>
            <person name="Richards S."/>
            <person name="Gibbs R.A."/>
            <person name="Weinstock G.M."/>
            <person name="Brown S.J."/>
            <person name="Denell R."/>
            <person name="Beeman R.W."/>
            <person name="Gibbs R."/>
            <person name="Beeman R.W."/>
            <person name="Brown S.J."/>
            <person name="Bucher G."/>
            <person name="Friedrich M."/>
            <person name="Grimmelikhuijzen C.J."/>
            <person name="Klingler M."/>
            <person name="Lorenzen M."/>
            <person name="Richards S."/>
            <person name="Roth S."/>
            <person name="Schroder R."/>
            <person name="Tautz D."/>
            <person name="Zdobnov E.M."/>
            <person name="Muzny D."/>
            <person name="Gibbs R.A."/>
            <person name="Weinstock G.M."/>
            <person name="Attaway T."/>
            <person name="Bell S."/>
            <person name="Buhay C.J."/>
            <person name="Chandrabose M.N."/>
            <person name="Chavez D."/>
            <person name="Clerk-Blankenburg K.P."/>
            <person name="Cree A."/>
            <person name="Dao M."/>
            <person name="Davis C."/>
            <person name="Chacko J."/>
            <person name="Dinh H."/>
            <person name="Dugan-Rocha S."/>
            <person name="Fowler G."/>
            <person name="Garner T.T."/>
            <person name="Garnes J."/>
            <person name="Gnirke A."/>
            <person name="Hawes A."/>
            <person name="Hernandez J."/>
            <person name="Hines S."/>
            <person name="Holder M."/>
            <person name="Hume J."/>
            <person name="Jhangiani S.N."/>
            <person name="Joshi V."/>
            <person name="Khan Z.M."/>
            <person name="Jackson L."/>
            <person name="Kovar C."/>
            <person name="Kowis A."/>
            <person name="Lee S."/>
            <person name="Lewis L.R."/>
            <person name="Margolis J."/>
            <person name="Morgan M."/>
            <person name="Nazareth L.V."/>
            <person name="Nguyen N."/>
            <person name="Okwuonu G."/>
            <person name="Parker D."/>
            <person name="Richards S."/>
            <person name="Ruiz S.J."/>
            <person name="Santibanez J."/>
            <person name="Savard J."/>
            <person name="Scherer S.E."/>
            <person name="Schneider B."/>
            <person name="Sodergren E."/>
            <person name="Tautz D."/>
            <person name="Vattahil S."/>
            <person name="Villasana D."/>
            <person name="White C.S."/>
            <person name="Wright R."/>
            <person name="Park Y."/>
            <person name="Beeman R.W."/>
            <person name="Lord J."/>
            <person name="Oppert B."/>
            <person name="Lorenzen M."/>
            <person name="Brown S."/>
            <person name="Wang L."/>
            <person name="Savard J."/>
            <person name="Tautz D."/>
            <person name="Richards S."/>
            <person name="Weinstock G."/>
            <person name="Gibbs R.A."/>
            <person name="Liu Y."/>
            <person name="Worley K."/>
            <person name="Weinstock G."/>
            <person name="Elsik C.G."/>
            <person name="Reese J.T."/>
            <person name="Elhaik E."/>
            <person name="Landan G."/>
            <person name="Graur D."/>
            <person name="Arensburger P."/>
            <person name="Atkinson P."/>
            <person name="Beeman R.W."/>
            <person name="Beidler J."/>
            <person name="Brown S.J."/>
            <person name="Demuth J.P."/>
            <person name="Drury D.W."/>
            <person name="Du Y.Z."/>
            <person name="Fujiwara H."/>
            <person name="Lorenzen M."/>
            <person name="Maselli V."/>
            <person name="Osanai M."/>
            <person name="Park Y."/>
            <person name="Robertson H.M."/>
            <person name="Tu Z."/>
            <person name="Wang J.J."/>
            <person name="Wang S."/>
            <person name="Richards S."/>
            <person name="Song H."/>
            <person name="Zhang L."/>
            <person name="Sodergren E."/>
            <person name="Werner D."/>
            <person name="Stanke M."/>
            <person name="Morgenstern B."/>
            <person name="Solovyev V."/>
            <person name="Kosarev P."/>
            <person name="Brown G."/>
            <person name="Chen H.C."/>
            <person name="Ermolaeva O."/>
            <person name="Hlavina W."/>
            <person name="Kapustin Y."/>
            <person name="Kiryutin B."/>
            <person name="Kitts P."/>
            <person name="Maglott D."/>
            <person name="Pruitt K."/>
            <person name="Sapojnikov V."/>
            <person name="Souvorov A."/>
            <person name="Mackey A.J."/>
            <person name="Waterhouse R.M."/>
            <person name="Wyder S."/>
            <person name="Zdobnov E.M."/>
            <person name="Zdobnov E.M."/>
            <person name="Wyder S."/>
            <person name="Kriventseva E.V."/>
            <person name="Kadowaki T."/>
            <person name="Bork P."/>
            <person name="Aranda M."/>
            <person name="Bao R."/>
            <person name="Beermann A."/>
            <person name="Berns N."/>
            <person name="Bolognesi R."/>
            <person name="Bonneton F."/>
            <person name="Bopp D."/>
            <person name="Brown S.J."/>
            <person name="Bucher G."/>
            <person name="Butts T."/>
            <person name="Chaumot A."/>
            <person name="Denell R.E."/>
            <person name="Ferrier D.E."/>
            <person name="Friedrich M."/>
            <person name="Gordon C.M."/>
            <person name="Jindra M."/>
            <person name="Klingler M."/>
            <person name="Lan Q."/>
            <person name="Lattorff H.M."/>
            <person name="Laudet V."/>
            <person name="von Levetsow C."/>
            <person name="Liu Z."/>
            <person name="Lutz R."/>
            <person name="Lynch J.A."/>
            <person name="da Fonseca R.N."/>
            <person name="Posnien N."/>
            <person name="Reuter R."/>
            <person name="Roth S."/>
            <person name="Savard J."/>
            <person name="Schinko J.B."/>
            <person name="Schmitt C."/>
            <person name="Schoppmeier M."/>
            <person name="Schroder R."/>
            <person name="Shippy T.D."/>
            <person name="Simonnet F."/>
            <person name="Marques-Souza H."/>
            <person name="Tautz D."/>
            <person name="Tomoyasu Y."/>
            <person name="Trauner J."/>
            <person name="Van der Zee M."/>
            <person name="Vervoort M."/>
            <person name="Wittkopp N."/>
            <person name="Wimmer E.A."/>
            <person name="Yang X."/>
            <person name="Jones A.K."/>
            <person name="Sattelle D.B."/>
            <person name="Ebert P.R."/>
            <person name="Nelson D."/>
            <person name="Scott J.G."/>
            <person name="Beeman R.W."/>
            <person name="Muthukrishnan S."/>
            <person name="Kramer K.J."/>
            <person name="Arakane Y."/>
            <person name="Beeman R.W."/>
            <person name="Zhu Q."/>
            <person name="Hogenkamp D."/>
            <person name="Dixit R."/>
            <person name="Oppert B."/>
            <person name="Jiang H."/>
            <person name="Zou Z."/>
            <person name="Marshall J."/>
            <person name="Elpidina E."/>
            <person name="Vinokurov K."/>
            <person name="Oppert C."/>
            <person name="Zou Z."/>
            <person name="Evans J."/>
            <person name="Lu Z."/>
            <person name="Zhao P."/>
            <person name="Sumathipala N."/>
            <person name="Altincicek B."/>
            <person name="Vilcinskas A."/>
            <person name="Williams M."/>
            <person name="Hultmark D."/>
            <person name="Hetru C."/>
            <person name="Jiang H."/>
            <person name="Grimmelikhuijzen C.J."/>
            <person name="Hauser F."/>
            <person name="Cazzamali G."/>
            <person name="Williamson M."/>
            <person name="Park Y."/>
            <person name="Li B."/>
            <person name="Tanaka Y."/>
            <person name="Predel R."/>
            <person name="Neupert S."/>
            <person name="Schachtner J."/>
            <person name="Verleyen P."/>
            <person name="Raible F."/>
            <person name="Bork P."/>
            <person name="Friedrich M."/>
            <person name="Walden K.K."/>
            <person name="Robertson H.M."/>
            <person name="Angeli S."/>
            <person name="Foret S."/>
            <person name="Bucher G."/>
            <person name="Schuetz S."/>
            <person name="Maleszka R."/>
            <person name="Wimmer E.A."/>
            <person name="Beeman R.W."/>
            <person name="Lorenzen M."/>
            <person name="Tomoyasu Y."/>
            <person name="Miller S.C."/>
            <person name="Grossmann D."/>
            <person name="Bucher G."/>
        </authorList>
    </citation>
    <scope>NUCLEOTIDE SEQUENCE [LARGE SCALE GENOMIC DNA]</scope>
    <source>
        <strain evidence="10 11">Georgia GA2</strain>
    </source>
</reference>
<evidence type="ECO:0000256" key="4">
    <source>
        <dbReference type="ARBA" id="ARBA00022968"/>
    </source>
</evidence>
<protein>
    <submittedName>
        <fullName evidence="10">Heparan sulfate 2-O-sulfotransferase pipe-like Protein</fullName>
    </submittedName>
</protein>
<keyword evidence="2" id="KW-0808">Transferase</keyword>
<dbReference type="KEGG" id="tca:100142572"/>
<evidence type="ECO:0000256" key="8">
    <source>
        <dbReference type="ARBA" id="ARBA00023180"/>
    </source>
</evidence>
<dbReference type="GO" id="GO:0008146">
    <property type="term" value="F:sulfotransferase activity"/>
    <property type="evidence" value="ECO:0000318"/>
    <property type="project" value="GO_Central"/>
</dbReference>
<reference evidence="10 11" key="2">
    <citation type="journal article" date="2010" name="Nucleic Acids Res.">
        <title>BeetleBase in 2010: revisions to provide comprehensive genomic information for Tribolium castaneum.</title>
        <authorList>
            <person name="Kim H.S."/>
            <person name="Murphy T."/>
            <person name="Xia J."/>
            <person name="Caragea D."/>
            <person name="Park Y."/>
            <person name="Beeman R.W."/>
            <person name="Lorenzen M.D."/>
            <person name="Butcher S."/>
            <person name="Manak J.R."/>
            <person name="Brown S.J."/>
        </authorList>
    </citation>
    <scope>GENOME REANNOTATION</scope>
    <source>
        <strain evidence="10 11">Georgia GA2</strain>
    </source>
</reference>
<evidence type="ECO:0000256" key="3">
    <source>
        <dbReference type="ARBA" id="ARBA00022692"/>
    </source>
</evidence>
<evidence type="ECO:0000256" key="9">
    <source>
        <dbReference type="SAM" id="SignalP"/>
    </source>
</evidence>
<keyword evidence="4" id="KW-0735">Signal-anchor</keyword>
<dbReference type="AlphaFoldDB" id="D6X0E7"/>
<keyword evidence="6" id="KW-0333">Golgi apparatus</keyword>
<keyword evidence="11" id="KW-1185">Reference proteome</keyword>
<evidence type="ECO:0000256" key="6">
    <source>
        <dbReference type="ARBA" id="ARBA00023034"/>
    </source>
</evidence>
<dbReference type="Gene3D" id="3.40.50.300">
    <property type="entry name" value="P-loop containing nucleotide triphosphate hydrolases"/>
    <property type="match status" value="1"/>
</dbReference>
<dbReference type="InParanoid" id="D6X0E7"/>
<gene>
    <name evidence="10" type="primary">AUGUSTUS-3.0.2_12787</name>
    <name evidence="10" type="ORF">TcasGA2_TC012787</name>
</gene>
<comment type="subcellular location">
    <subcellularLocation>
        <location evidence="1">Golgi apparatus membrane</location>
        <topology evidence="1">Single-pass type II membrane protein</topology>
    </subcellularLocation>
</comment>
<dbReference type="STRING" id="7070.D6X0E7"/>
<dbReference type="PANTHER" id="PTHR12129">
    <property type="entry name" value="HEPARAN SULFATE 2-O-SULFOTRANSFERASE"/>
    <property type="match status" value="1"/>
</dbReference>
<dbReference type="InterPro" id="IPR027417">
    <property type="entry name" value="P-loop_NTPase"/>
</dbReference>
<dbReference type="OrthoDB" id="10019582at2759"/>
<dbReference type="OMA" id="GRQGPTF"/>
<dbReference type="PANTHER" id="PTHR12129:SF15">
    <property type="entry name" value="URONYL 2-SULFOTRANSFERASE"/>
    <property type="match status" value="1"/>
</dbReference>
<dbReference type="Proteomes" id="UP000007266">
    <property type="component" value="Linkage group 9"/>
</dbReference>
<evidence type="ECO:0000256" key="2">
    <source>
        <dbReference type="ARBA" id="ARBA00022679"/>
    </source>
</evidence>
<feature type="chain" id="PRO_5003090441" evidence="9">
    <location>
        <begin position="27"/>
        <end position="304"/>
    </location>
</feature>
<evidence type="ECO:0000256" key="5">
    <source>
        <dbReference type="ARBA" id="ARBA00022989"/>
    </source>
</evidence>
<keyword evidence="8" id="KW-0325">Glycoprotein</keyword>
<dbReference type="EMBL" id="KQ971372">
    <property type="protein sequence ID" value="EFA10533.1"/>
    <property type="molecule type" value="Genomic_DNA"/>
</dbReference>
<name>D6X0E7_TRICA</name>
<evidence type="ECO:0000313" key="11">
    <source>
        <dbReference type="Proteomes" id="UP000007266"/>
    </source>
</evidence>